<organism evidence="1 2">
    <name type="scientific">Bacillus suaedaesalsae</name>
    <dbReference type="NCBI Taxonomy" id="2810349"/>
    <lineage>
        <taxon>Bacteria</taxon>
        <taxon>Bacillati</taxon>
        <taxon>Bacillota</taxon>
        <taxon>Bacilli</taxon>
        <taxon>Bacillales</taxon>
        <taxon>Bacillaceae</taxon>
        <taxon>Bacillus</taxon>
    </lineage>
</organism>
<evidence type="ECO:0000313" key="2">
    <source>
        <dbReference type="Proteomes" id="UP001518925"/>
    </source>
</evidence>
<comment type="caution">
    <text evidence="1">The sequence shown here is derived from an EMBL/GenBank/DDBJ whole genome shotgun (WGS) entry which is preliminary data.</text>
</comment>
<dbReference type="Gene3D" id="1.20.120.440">
    <property type="entry name" value="YppE-like"/>
    <property type="match status" value="1"/>
</dbReference>
<dbReference type="SUPFAM" id="SSF140415">
    <property type="entry name" value="YppE-like"/>
    <property type="match status" value="1"/>
</dbReference>
<evidence type="ECO:0000313" key="1">
    <source>
        <dbReference type="EMBL" id="MBM6619817.1"/>
    </source>
</evidence>
<name>A0ABS2DMV9_9BACI</name>
<dbReference type="EMBL" id="JAFELM010000045">
    <property type="protein sequence ID" value="MBM6619817.1"/>
    <property type="molecule type" value="Genomic_DNA"/>
</dbReference>
<dbReference type="Pfam" id="PF08807">
    <property type="entry name" value="DUF1798"/>
    <property type="match status" value="1"/>
</dbReference>
<protein>
    <submittedName>
        <fullName evidence="1">YppE family protein</fullName>
    </submittedName>
</protein>
<dbReference type="RefSeq" id="WP_204205300.1">
    <property type="nucleotide sequence ID" value="NZ_JAFELM010000045.1"/>
</dbReference>
<sequence length="119" mass="14338">MNKELIRNDTVRLLQYNKELMEIFANTLKEDVPSDFHSVVKPYADQVFELTNRWNEQVNIWIKKERPKYLHPNQIENTIENITTVALQAFYPDTRPKRFKELIRSNEYILESIIQKLND</sequence>
<reference evidence="1 2" key="1">
    <citation type="submission" date="2021-02" db="EMBL/GenBank/DDBJ databases">
        <title>Bacillus sp. RD4P76, an endophyte from a halophyte.</title>
        <authorList>
            <person name="Sun J.-Q."/>
        </authorList>
    </citation>
    <scope>NUCLEOTIDE SEQUENCE [LARGE SCALE GENOMIC DNA]</scope>
    <source>
        <strain evidence="1 2">RD4P76</strain>
    </source>
</reference>
<proteinExistence type="predicted"/>
<dbReference type="InterPro" id="IPR023351">
    <property type="entry name" value="YppE-like_sf"/>
</dbReference>
<dbReference type="Proteomes" id="UP001518925">
    <property type="component" value="Unassembled WGS sequence"/>
</dbReference>
<keyword evidence="2" id="KW-1185">Reference proteome</keyword>
<accession>A0ABS2DMV9</accession>
<dbReference type="InterPro" id="IPR014913">
    <property type="entry name" value="YppE-like"/>
</dbReference>
<gene>
    <name evidence="1" type="ORF">JR050_19325</name>
</gene>